<proteinExistence type="predicted"/>
<dbReference type="PROSITE" id="PS50042">
    <property type="entry name" value="CNMP_BINDING_3"/>
    <property type="match status" value="1"/>
</dbReference>
<dbReference type="PANTHER" id="PTHR24567:SF75">
    <property type="entry name" value="FUMARATE AND NITRATE REDUCTION REGULATORY PROTEIN"/>
    <property type="match status" value="1"/>
</dbReference>
<protein>
    <submittedName>
        <fullName evidence="6">Transcriptional regulator</fullName>
    </submittedName>
</protein>
<evidence type="ECO:0000256" key="1">
    <source>
        <dbReference type="ARBA" id="ARBA00023015"/>
    </source>
</evidence>
<dbReference type="Gene3D" id="1.10.10.10">
    <property type="entry name" value="Winged helix-like DNA-binding domain superfamily/Winged helix DNA-binding domain"/>
    <property type="match status" value="1"/>
</dbReference>
<dbReference type="SUPFAM" id="SSF46785">
    <property type="entry name" value="Winged helix' DNA-binding domain"/>
    <property type="match status" value="1"/>
</dbReference>
<evidence type="ECO:0000259" key="5">
    <source>
        <dbReference type="PROSITE" id="PS51063"/>
    </source>
</evidence>
<comment type="caution">
    <text evidence="6">The sequence shown here is derived from an EMBL/GenBank/DDBJ whole genome shotgun (WGS) entry which is preliminary data.</text>
</comment>
<dbReference type="Proteomes" id="UP000635071">
    <property type="component" value="Unassembled WGS sequence"/>
</dbReference>
<dbReference type="Pfam" id="PF13545">
    <property type="entry name" value="HTH_Crp_2"/>
    <property type="match status" value="1"/>
</dbReference>
<dbReference type="InterPro" id="IPR036390">
    <property type="entry name" value="WH_DNA-bd_sf"/>
</dbReference>
<dbReference type="InterPro" id="IPR050397">
    <property type="entry name" value="Env_Response_Regulators"/>
</dbReference>
<keyword evidence="2" id="KW-0238">DNA-binding</keyword>
<keyword evidence="1" id="KW-0805">Transcription regulation</keyword>
<dbReference type="PROSITE" id="PS00042">
    <property type="entry name" value="HTH_CRP_1"/>
    <property type="match status" value="1"/>
</dbReference>
<dbReference type="SMART" id="SM00100">
    <property type="entry name" value="cNMP"/>
    <property type="match status" value="1"/>
</dbReference>
<organism evidence="6 7">
    <name type="scientific">Sandarakinorhabdus glacialis</name>
    <dbReference type="NCBI Taxonomy" id="1614636"/>
    <lineage>
        <taxon>Bacteria</taxon>
        <taxon>Pseudomonadati</taxon>
        <taxon>Pseudomonadota</taxon>
        <taxon>Alphaproteobacteria</taxon>
        <taxon>Sphingomonadales</taxon>
        <taxon>Sphingosinicellaceae</taxon>
        <taxon>Sandarakinorhabdus</taxon>
    </lineage>
</organism>
<dbReference type="GO" id="GO:0005829">
    <property type="term" value="C:cytosol"/>
    <property type="evidence" value="ECO:0007669"/>
    <property type="project" value="TreeGrafter"/>
</dbReference>
<dbReference type="PANTHER" id="PTHR24567">
    <property type="entry name" value="CRP FAMILY TRANSCRIPTIONAL REGULATORY PROTEIN"/>
    <property type="match status" value="1"/>
</dbReference>
<dbReference type="InterPro" id="IPR018335">
    <property type="entry name" value="Tscrpt_reg_HTH_Crp-type_CS"/>
</dbReference>
<dbReference type="InterPro" id="IPR012318">
    <property type="entry name" value="HTH_CRP"/>
</dbReference>
<dbReference type="SMART" id="SM00419">
    <property type="entry name" value="HTH_CRP"/>
    <property type="match status" value="1"/>
</dbReference>
<dbReference type="CDD" id="cd00038">
    <property type="entry name" value="CAP_ED"/>
    <property type="match status" value="1"/>
</dbReference>
<dbReference type="InterPro" id="IPR000595">
    <property type="entry name" value="cNMP-bd_dom"/>
</dbReference>
<feature type="domain" description="Cyclic nucleotide-binding" evidence="4">
    <location>
        <begin position="15"/>
        <end position="84"/>
    </location>
</feature>
<dbReference type="Gene3D" id="2.60.120.10">
    <property type="entry name" value="Jelly Rolls"/>
    <property type="match status" value="1"/>
</dbReference>
<dbReference type="GO" id="GO:0003700">
    <property type="term" value="F:DNA-binding transcription factor activity"/>
    <property type="evidence" value="ECO:0007669"/>
    <property type="project" value="InterPro"/>
</dbReference>
<dbReference type="EMBL" id="BMJM01000005">
    <property type="protein sequence ID" value="GGE11990.1"/>
    <property type="molecule type" value="Genomic_DNA"/>
</dbReference>
<evidence type="ECO:0000313" key="7">
    <source>
        <dbReference type="Proteomes" id="UP000635071"/>
    </source>
</evidence>
<reference evidence="6" key="2">
    <citation type="submission" date="2020-09" db="EMBL/GenBank/DDBJ databases">
        <authorList>
            <person name="Sun Q."/>
            <person name="Zhou Y."/>
        </authorList>
    </citation>
    <scope>NUCLEOTIDE SEQUENCE</scope>
    <source>
        <strain evidence="6">CGMCC 1.15519</strain>
    </source>
</reference>
<dbReference type="AlphaFoldDB" id="A0A916ZT76"/>
<reference evidence="6" key="1">
    <citation type="journal article" date="2014" name="Int. J. Syst. Evol. Microbiol.">
        <title>Complete genome sequence of Corynebacterium casei LMG S-19264T (=DSM 44701T), isolated from a smear-ripened cheese.</title>
        <authorList>
            <consortium name="US DOE Joint Genome Institute (JGI-PGF)"/>
            <person name="Walter F."/>
            <person name="Albersmeier A."/>
            <person name="Kalinowski J."/>
            <person name="Ruckert C."/>
        </authorList>
    </citation>
    <scope>NUCLEOTIDE SEQUENCE</scope>
    <source>
        <strain evidence="6">CGMCC 1.15519</strain>
    </source>
</reference>
<dbReference type="Pfam" id="PF00027">
    <property type="entry name" value="cNMP_binding"/>
    <property type="match status" value="1"/>
</dbReference>
<dbReference type="InterPro" id="IPR014710">
    <property type="entry name" value="RmlC-like_jellyroll"/>
</dbReference>
<dbReference type="SUPFAM" id="SSF51206">
    <property type="entry name" value="cAMP-binding domain-like"/>
    <property type="match status" value="1"/>
</dbReference>
<dbReference type="GO" id="GO:0003677">
    <property type="term" value="F:DNA binding"/>
    <property type="evidence" value="ECO:0007669"/>
    <property type="project" value="UniProtKB-KW"/>
</dbReference>
<evidence type="ECO:0000259" key="4">
    <source>
        <dbReference type="PROSITE" id="PS50042"/>
    </source>
</evidence>
<sequence length="238" mass="25136">MARTCSDCGVRDSALCGTLSDEELVGLAKLGVQRRLVRGDVLVRAGDPPLACANVQAGVMKIASVTAAGDEAIVGLLYSGDFIGGPFAAPAEHDVTALTDVELCMFPRAAFEASLADHQRMERLLLERTMIELARARRWLVRIGRASARARVAGFLGDMGRRLAVVNDCRRDAAAVPAASFELPLSRSEIGDLLGLTIETVSRQLTLLRAAGVIDLPGGRMIVVRDAAALAAAADETV</sequence>
<evidence type="ECO:0000256" key="3">
    <source>
        <dbReference type="ARBA" id="ARBA00023163"/>
    </source>
</evidence>
<dbReference type="PROSITE" id="PS51063">
    <property type="entry name" value="HTH_CRP_2"/>
    <property type="match status" value="1"/>
</dbReference>
<gene>
    <name evidence="6" type="ORF">GCM10011529_17900</name>
</gene>
<feature type="domain" description="HTH crp-type" evidence="5">
    <location>
        <begin position="146"/>
        <end position="228"/>
    </location>
</feature>
<accession>A0A916ZT76</accession>
<keyword evidence="7" id="KW-1185">Reference proteome</keyword>
<name>A0A916ZT76_9SPHN</name>
<dbReference type="InterPro" id="IPR036388">
    <property type="entry name" value="WH-like_DNA-bd_sf"/>
</dbReference>
<dbReference type="InterPro" id="IPR018490">
    <property type="entry name" value="cNMP-bd_dom_sf"/>
</dbReference>
<evidence type="ECO:0000256" key="2">
    <source>
        <dbReference type="ARBA" id="ARBA00023125"/>
    </source>
</evidence>
<dbReference type="PRINTS" id="PR00034">
    <property type="entry name" value="HTHCRP"/>
</dbReference>
<dbReference type="CDD" id="cd00092">
    <property type="entry name" value="HTH_CRP"/>
    <property type="match status" value="1"/>
</dbReference>
<evidence type="ECO:0000313" key="6">
    <source>
        <dbReference type="EMBL" id="GGE11990.1"/>
    </source>
</evidence>
<keyword evidence="3" id="KW-0804">Transcription</keyword>